<evidence type="ECO:0000256" key="1">
    <source>
        <dbReference type="SAM" id="MobiDB-lite"/>
    </source>
</evidence>
<dbReference type="InterPro" id="IPR048365">
    <property type="entry name" value="TNP-like_RNaseH_N"/>
</dbReference>
<feature type="compositionally biased region" description="Basic and acidic residues" evidence="1">
    <location>
        <begin position="252"/>
        <end position="263"/>
    </location>
</feature>
<dbReference type="AlphaFoldDB" id="A0AA89CE39"/>
<proteinExistence type="predicted"/>
<name>A0AA89CE39_PINIB</name>
<evidence type="ECO:0000259" key="2">
    <source>
        <dbReference type="Pfam" id="PF21787"/>
    </source>
</evidence>
<gene>
    <name evidence="3" type="ORF">FSP39_018855</name>
</gene>
<dbReference type="Pfam" id="PF21787">
    <property type="entry name" value="TNP-like_RNaseH_N"/>
    <property type="match status" value="1"/>
</dbReference>
<feature type="compositionally biased region" description="Polar residues" evidence="1">
    <location>
        <begin position="215"/>
        <end position="251"/>
    </location>
</feature>
<dbReference type="EMBL" id="VSWD01000001">
    <property type="protein sequence ID" value="KAK3108926.1"/>
    <property type="molecule type" value="Genomic_DNA"/>
</dbReference>
<organism evidence="3 4">
    <name type="scientific">Pinctada imbricata</name>
    <name type="common">Atlantic pearl-oyster</name>
    <name type="synonym">Pinctada martensii</name>
    <dbReference type="NCBI Taxonomy" id="66713"/>
    <lineage>
        <taxon>Eukaryota</taxon>
        <taxon>Metazoa</taxon>
        <taxon>Spiralia</taxon>
        <taxon>Lophotrochozoa</taxon>
        <taxon>Mollusca</taxon>
        <taxon>Bivalvia</taxon>
        <taxon>Autobranchia</taxon>
        <taxon>Pteriomorphia</taxon>
        <taxon>Pterioida</taxon>
        <taxon>Pterioidea</taxon>
        <taxon>Pteriidae</taxon>
        <taxon>Pinctada</taxon>
    </lineage>
</organism>
<protein>
    <recommendedName>
        <fullName evidence="2">Transposable element P transposase-like RNase H domain-containing protein</fullName>
    </recommendedName>
</protein>
<evidence type="ECO:0000313" key="4">
    <source>
        <dbReference type="Proteomes" id="UP001186944"/>
    </source>
</evidence>
<feature type="region of interest" description="Disordered" evidence="1">
    <location>
        <begin position="283"/>
        <end position="303"/>
    </location>
</feature>
<dbReference type="Proteomes" id="UP001186944">
    <property type="component" value="Unassembled WGS sequence"/>
</dbReference>
<comment type="caution">
    <text evidence="3">The sequence shown here is derived from an EMBL/GenBank/DDBJ whole genome shotgun (WGS) entry which is preliminary data.</text>
</comment>
<reference evidence="3" key="1">
    <citation type="submission" date="2019-08" db="EMBL/GenBank/DDBJ databases">
        <title>The improved chromosome-level genome for the pearl oyster Pinctada fucata martensii using PacBio sequencing and Hi-C.</title>
        <authorList>
            <person name="Zheng Z."/>
        </authorList>
    </citation>
    <scope>NUCLEOTIDE SEQUENCE</scope>
    <source>
        <strain evidence="3">ZZ-2019</strain>
        <tissue evidence="3">Adductor muscle</tissue>
    </source>
</reference>
<accession>A0AA89CE39</accession>
<keyword evidence="4" id="KW-1185">Reference proteome</keyword>
<sequence length="847" mass="96148">MEDIMEKASKFFLGQNLHPPEKNLLSKLITRLFKISSKAIRIEGKRQTVYSDLYEKEENDQNKVIIPDHCTTIKEEESITVITHREYVIDNNNLKCSFKVYTGTSASKTITFILHGKEFPLLINLPFTQNTVDGLVHVCQEIQLCKGTVHVPDSVFHKNGVIEVWSNMFDQSSVKRIRSSSCDILLPLIGTSESCNNCKTFTRTSCTTKKRKATETSTENVQNKAKCTSQTSTSRSPLLAISNNNQNIDSSTQKEEQEQTFRSDDVIISDVNMIHDMIQDTASPVGNENIGKHAKSNTQSEIGNEIIKQPEQSNELSENNERQSKLNDIASLLPECAPEFLNILIQSQVQNCISEKHQRRWDPTILSVCLSIYCRSPRAYEDLRNSNILVLPSRSTLAEYKNSIKQQPGINTDNLTWMKNEATRQNVSDFGRRGGLIIDEMTIQDDLQVQRKGDGWDVMGYEDLGQTNNMIETITKDKKEVRLATSVLQLLFHGFSGFRWPVAFYATSSASTHQLYNIIWQCIDIMDEFGFSVNYLMLDGAAANRSLGNLLLGENPRASYIAPNIFDQNQPICVIQDIKHVMKKIRNSIESSKSGHKNNTGRCIILEGLPVIWEHFEHAFHFNMQSGLRIHHRLTKEHILLNCASKMRNKLALEVLDKNMLFLMKAYQDTLEDGSQLNSTVKLLTHTSELVEIFMDTRPIHSNSDLRLNSLKNIQEFFQQWEEDISRSIVYNPKKNLITRETRDDIKCSINGFLSLCQLHLGKGDSITPAYVNSDIIENHFCQQRGIRNGLNTNPTIMQYGPSNNAIILGQTTISRRSNAGTAKNYKYDALPPQKSKSNCTISVKDK</sequence>
<evidence type="ECO:0000313" key="3">
    <source>
        <dbReference type="EMBL" id="KAK3108926.1"/>
    </source>
</evidence>
<feature type="domain" description="Transposable element P transposase-like RNase H" evidence="2">
    <location>
        <begin position="407"/>
        <end position="550"/>
    </location>
</feature>
<feature type="region of interest" description="Disordered" evidence="1">
    <location>
        <begin position="212"/>
        <end position="263"/>
    </location>
</feature>